<evidence type="ECO:0000313" key="2">
    <source>
        <dbReference type="Proteomes" id="UP000000863"/>
    </source>
</evidence>
<dbReference type="KEGG" id="vg:3654889"/>
<reference evidence="1 2" key="1">
    <citation type="journal article" date="2005" name="Science">
        <title>Complete genome sequence and lytic phase transcription profile of a Coccolithovirus.</title>
        <authorList>
            <person name="Wilson W.H."/>
            <person name="Schroeder D.C."/>
            <person name="Allen M.J."/>
            <person name="Holden M.T.G."/>
            <person name="Parkhill J."/>
            <person name="Barrell B.G."/>
            <person name="Churcher C."/>
            <person name="Hamlin N."/>
            <person name="Mungall K."/>
            <person name="Norbertczak H."/>
            <person name="Quail M.A."/>
            <person name="Price C."/>
            <person name="Rabbinowitsch E."/>
            <person name="Walker D."/>
            <person name="Craigon M."/>
            <person name="Roy D."/>
            <person name="Ghazal P."/>
        </authorList>
    </citation>
    <scope>NUCLEOTIDE SEQUENCE [LARGE SCALE GENOMIC DNA]</scope>
    <source>
        <strain evidence="2">Isolate United Kingdom/English Channel/1999</strain>
    </source>
</reference>
<sequence length="74" mass="8273">METLDFTHITPSGNTVEINVKNGDVVGYNGRSGYIKFGPVWHIDGAMFIAGKTRGYMWFSEIRSVNGVELDDFN</sequence>
<dbReference type="GeneID" id="3654889"/>
<evidence type="ECO:0000313" key="1">
    <source>
        <dbReference type="EMBL" id="CAI65663.1"/>
    </source>
</evidence>
<dbReference type="Proteomes" id="UP000000863">
    <property type="component" value="Segment"/>
</dbReference>
<organism evidence="1 2">
    <name type="scientific">Emiliania huxleyi virus 86 (isolate United Kingdom/English Channel/1999)</name>
    <name type="common">EhV-86</name>
    <dbReference type="NCBI Taxonomy" id="654925"/>
    <lineage>
        <taxon>Viruses</taxon>
        <taxon>Varidnaviria</taxon>
        <taxon>Bamfordvirae</taxon>
        <taxon>Nucleocytoviricota</taxon>
        <taxon>Megaviricetes</taxon>
        <taxon>Algavirales</taxon>
        <taxon>Phycodnaviridae</taxon>
        <taxon>Coccolithovirus</taxon>
        <taxon>Coccolithovirus huxleyi</taxon>
        <taxon>Emiliania huxleyi virus 86</taxon>
    </lineage>
</organism>
<protein>
    <submittedName>
        <fullName evidence="1">Uncharacterized protein</fullName>
    </submittedName>
</protein>
<gene>
    <name evidence="1" type="ORF">EhV239</name>
</gene>
<dbReference type="RefSeq" id="YP_293994.1">
    <property type="nucleotide sequence ID" value="NC_007346.1"/>
</dbReference>
<accession>Q4A2P3</accession>
<keyword evidence="2" id="KW-1185">Reference proteome</keyword>
<dbReference type="EMBL" id="AJ890364">
    <property type="protein sequence ID" value="CAI65663.1"/>
    <property type="molecule type" value="Genomic_DNA"/>
</dbReference>
<organismHost>
    <name type="scientific">Emiliania huxleyi</name>
    <name type="common">Coccolithophore</name>
    <name type="synonym">Pontosphaera huxleyi</name>
    <dbReference type="NCBI Taxonomy" id="2903"/>
</organismHost>
<proteinExistence type="predicted"/>
<name>Q4A2P3_EHV8U</name>